<dbReference type="InterPro" id="IPR012505">
    <property type="entry name" value="YbbR"/>
</dbReference>
<accession>A0A1Y5FGU8</accession>
<comment type="caution">
    <text evidence="1">The sequence shown here is derived from an EMBL/GenBank/DDBJ whole genome shotgun (WGS) entry which is preliminary data.</text>
</comment>
<evidence type="ECO:0000313" key="2">
    <source>
        <dbReference type="Proteomes" id="UP000196531"/>
    </source>
</evidence>
<dbReference type="InterPro" id="IPR053154">
    <property type="entry name" value="c-di-AMP_regulator"/>
</dbReference>
<organism evidence="1 2">
    <name type="scientific">Halobacteriovorax marinus</name>
    <dbReference type="NCBI Taxonomy" id="97084"/>
    <lineage>
        <taxon>Bacteria</taxon>
        <taxon>Pseudomonadati</taxon>
        <taxon>Bdellovibrionota</taxon>
        <taxon>Bacteriovoracia</taxon>
        <taxon>Bacteriovoracales</taxon>
        <taxon>Halobacteriovoraceae</taxon>
        <taxon>Halobacteriovorax</taxon>
    </lineage>
</organism>
<gene>
    <name evidence="1" type="ORF">A9Q84_02895</name>
</gene>
<reference evidence="2" key="1">
    <citation type="journal article" date="2017" name="Proc. Natl. Acad. Sci. U.S.A.">
        <title>Simulation of Deepwater Horizon oil plume reveals substrate specialization within a complex community of hydrocarbon-degraders.</title>
        <authorList>
            <person name="Hu P."/>
            <person name="Dubinsky E.A."/>
            <person name="Probst A.J."/>
            <person name="Wang J."/>
            <person name="Sieber C.M.K."/>
            <person name="Tom L.M."/>
            <person name="Gardinali P."/>
            <person name="Banfield J.F."/>
            <person name="Atlas R.M."/>
            <person name="Andersen G.L."/>
        </authorList>
    </citation>
    <scope>NUCLEOTIDE SEQUENCE [LARGE SCALE GENOMIC DNA]</scope>
</reference>
<proteinExistence type="predicted"/>
<dbReference type="Gene3D" id="2.170.120.40">
    <property type="entry name" value="YbbR-like domain"/>
    <property type="match status" value="1"/>
</dbReference>
<dbReference type="Gene3D" id="2.170.120.30">
    <property type="match status" value="2"/>
</dbReference>
<dbReference type="Pfam" id="PF07949">
    <property type="entry name" value="YbbR"/>
    <property type="match status" value="1"/>
</dbReference>
<dbReference type="Proteomes" id="UP000196531">
    <property type="component" value="Unassembled WGS sequence"/>
</dbReference>
<name>A0A1Y5FGU8_9BACT</name>
<dbReference type="AlphaFoldDB" id="A0A1Y5FGU8"/>
<dbReference type="PANTHER" id="PTHR37804:SF1">
    <property type="entry name" value="CDAA REGULATORY PROTEIN CDAR"/>
    <property type="match status" value="1"/>
</dbReference>
<sequence length="308" mass="34623">MKNWHRVLNKNDKYSRHFLKLVSLFFACFLWFYVLNSEPQVVEQLLTLSLKSPKGLSVSNIVPAKIKVKLKGSRAFVRNVVEREEKIYLNLKNYPYKKKGGFNVLLTPNDVSVPFGVEVISVSPDNFKVKLEKRITKKLTIKASLVGSLPTDLNLIKKTLEPATVLVSGPIEVMRKISKVVTSPIDITNLQGKGELKISLGQMDSRVESNRASAITFKYIVKPRKANLTLKKVKIRFLTTSTRLKSKSKYVSLDVLAPEGVRITASSVQVIADVPDKKGVHRVKLRAKLPEGIHLLQINPQSINVTIR</sequence>
<evidence type="ECO:0008006" key="3">
    <source>
        <dbReference type="Google" id="ProtNLM"/>
    </source>
</evidence>
<dbReference type="EMBL" id="MAAO01000002">
    <property type="protein sequence ID" value="OUR99996.1"/>
    <property type="molecule type" value="Genomic_DNA"/>
</dbReference>
<protein>
    <recommendedName>
        <fullName evidence="3">YbbR-like protein</fullName>
    </recommendedName>
</protein>
<dbReference type="PANTHER" id="PTHR37804">
    <property type="entry name" value="CDAA REGULATORY PROTEIN CDAR"/>
    <property type="match status" value="1"/>
</dbReference>
<evidence type="ECO:0000313" key="1">
    <source>
        <dbReference type="EMBL" id="OUR99996.1"/>
    </source>
</evidence>